<evidence type="ECO:0000313" key="2">
    <source>
        <dbReference type="EMBL" id="HJF93242.1"/>
    </source>
</evidence>
<accession>A0A921HZW2</accession>
<keyword evidence="1" id="KW-0472">Membrane</keyword>
<proteinExistence type="predicted"/>
<dbReference type="AlphaFoldDB" id="A0A921HZW2"/>
<keyword evidence="1" id="KW-1133">Transmembrane helix</keyword>
<sequence>MLIAKNNEAERSKLWRIVITVSSVVIVAIAVFFLVRMFTSNPLEGAWMSEGSELTLDIKDNERVTVTLPDVVEQQAVEVELQYSLDRDGKIVTFKEIPGALADQADKSGGQYTEENLRSALTNLTTTFSYSVDQGQLTLTEREYGEQMIFDRQ</sequence>
<name>A0A921HZW2_9FIRM</name>
<dbReference type="OrthoDB" id="1933061at2"/>
<evidence type="ECO:0000313" key="3">
    <source>
        <dbReference type="Proteomes" id="UP000769156"/>
    </source>
</evidence>
<keyword evidence="1" id="KW-0812">Transmembrane</keyword>
<organism evidence="2 3">
    <name type="scientific">Lachnoclostridium phocaeense</name>
    <dbReference type="NCBI Taxonomy" id="1871021"/>
    <lineage>
        <taxon>Bacteria</taxon>
        <taxon>Bacillati</taxon>
        <taxon>Bacillota</taxon>
        <taxon>Clostridia</taxon>
        <taxon>Lachnospirales</taxon>
        <taxon>Lachnospiraceae</taxon>
    </lineage>
</organism>
<gene>
    <name evidence="2" type="ORF">K8V82_00420</name>
</gene>
<feature type="transmembrane region" description="Helical" evidence="1">
    <location>
        <begin position="14"/>
        <end position="35"/>
    </location>
</feature>
<evidence type="ECO:0000256" key="1">
    <source>
        <dbReference type="SAM" id="Phobius"/>
    </source>
</evidence>
<reference evidence="2" key="2">
    <citation type="submission" date="2021-09" db="EMBL/GenBank/DDBJ databases">
        <authorList>
            <person name="Gilroy R."/>
        </authorList>
    </citation>
    <scope>NUCLEOTIDE SEQUENCE</scope>
    <source>
        <strain evidence="2">ChiSjej5B23-16112</strain>
    </source>
</reference>
<reference evidence="2" key="1">
    <citation type="journal article" date="2021" name="PeerJ">
        <title>Extensive microbial diversity within the chicken gut microbiome revealed by metagenomics and culture.</title>
        <authorList>
            <person name="Gilroy R."/>
            <person name="Ravi A."/>
            <person name="Getino M."/>
            <person name="Pursley I."/>
            <person name="Horton D.L."/>
            <person name="Alikhan N.F."/>
            <person name="Baker D."/>
            <person name="Gharbi K."/>
            <person name="Hall N."/>
            <person name="Watson M."/>
            <person name="Adriaenssens E.M."/>
            <person name="Foster-Nyarko E."/>
            <person name="Jarju S."/>
            <person name="Secka A."/>
            <person name="Antonio M."/>
            <person name="Oren A."/>
            <person name="Chaudhuri R.R."/>
            <person name="La Ragione R."/>
            <person name="Hildebrand F."/>
            <person name="Pallen M.J."/>
        </authorList>
    </citation>
    <scope>NUCLEOTIDE SEQUENCE</scope>
    <source>
        <strain evidence="2">ChiSjej5B23-16112</strain>
    </source>
</reference>
<protein>
    <submittedName>
        <fullName evidence="2">Uncharacterized protein</fullName>
    </submittedName>
</protein>
<comment type="caution">
    <text evidence="2">The sequence shown here is derived from an EMBL/GenBank/DDBJ whole genome shotgun (WGS) entry which is preliminary data.</text>
</comment>
<dbReference type="RefSeq" id="WP_076778572.1">
    <property type="nucleotide sequence ID" value="NZ_CALKQL010000009.1"/>
</dbReference>
<dbReference type="EMBL" id="DYVY01000012">
    <property type="protein sequence ID" value="HJF93242.1"/>
    <property type="molecule type" value="Genomic_DNA"/>
</dbReference>
<dbReference type="Proteomes" id="UP000769156">
    <property type="component" value="Unassembled WGS sequence"/>
</dbReference>